<name>A0A4U5UAM3_COLLU</name>
<dbReference type="InterPro" id="IPR043442">
    <property type="entry name" value="Perm1"/>
</dbReference>
<protein>
    <submittedName>
        <fullName evidence="2">PGC-1 and ERR-induced regulator in muscle protein 1 PPARGC1 and ESRR-induced regulator in muscle 1</fullName>
    </submittedName>
</protein>
<feature type="region of interest" description="Disordered" evidence="1">
    <location>
        <begin position="234"/>
        <end position="265"/>
    </location>
</feature>
<proteinExistence type="predicted"/>
<dbReference type="PANTHER" id="PTHR47282">
    <property type="entry name" value="PGC-1 AND ERR-INDUCED REGULATOR IN MUSCLE PROTEIN 1"/>
    <property type="match status" value="1"/>
</dbReference>
<reference evidence="2 3" key="1">
    <citation type="submission" date="2019-01" db="EMBL/GenBank/DDBJ databases">
        <title>Genome Assembly of Collichthys lucidus.</title>
        <authorList>
            <person name="Cai M."/>
            <person name="Xiao S."/>
        </authorList>
    </citation>
    <scope>NUCLEOTIDE SEQUENCE [LARGE SCALE GENOMIC DNA]</scope>
    <source>
        <strain evidence="2">JT15FE1705JMU</strain>
        <tissue evidence="2">Muscle</tissue>
    </source>
</reference>
<dbReference type="OrthoDB" id="8943218at2759"/>
<dbReference type="STRING" id="240159.A0A4U5UAM3"/>
<gene>
    <name evidence="2" type="ORF">D9C73_005180</name>
</gene>
<feature type="compositionally biased region" description="Basic and acidic residues" evidence="1">
    <location>
        <begin position="234"/>
        <end position="246"/>
    </location>
</feature>
<feature type="region of interest" description="Disordered" evidence="1">
    <location>
        <begin position="537"/>
        <end position="602"/>
    </location>
</feature>
<feature type="compositionally biased region" description="Low complexity" evidence="1">
    <location>
        <begin position="62"/>
        <end position="73"/>
    </location>
</feature>
<feature type="compositionally biased region" description="Basic and acidic residues" evidence="1">
    <location>
        <begin position="319"/>
        <end position="330"/>
    </location>
</feature>
<feature type="compositionally biased region" description="Polar residues" evidence="1">
    <location>
        <begin position="247"/>
        <end position="256"/>
    </location>
</feature>
<evidence type="ECO:0000256" key="1">
    <source>
        <dbReference type="SAM" id="MobiDB-lite"/>
    </source>
</evidence>
<dbReference type="GO" id="GO:0005737">
    <property type="term" value="C:cytoplasm"/>
    <property type="evidence" value="ECO:0007669"/>
    <property type="project" value="TreeGrafter"/>
</dbReference>
<dbReference type="GO" id="GO:0014850">
    <property type="term" value="P:response to muscle activity"/>
    <property type="evidence" value="ECO:0007669"/>
    <property type="project" value="TreeGrafter"/>
</dbReference>
<dbReference type="GO" id="GO:0006355">
    <property type="term" value="P:regulation of DNA-templated transcription"/>
    <property type="evidence" value="ECO:0007669"/>
    <property type="project" value="InterPro"/>
</dbReference>
<dbReference type="GO" id="GO:0005634">
    <property type="term" value="C:nucleus"/>
    <property type="evidence" value="ECO:0007669"/>
    <property type="project" value="TreeGrafter"/>
</dbReference>
<dbReference type="Proteomes" id="UP000298787">
    <property type="component" value="Chromosome 5"/>
</dbReference>
<feature type="region of interest" description="Disordered" evidence="1">
    <location>
        <begin position="642"/>
        <end position="679"/>
    </location>
</feature>
<feature type="compositionally biased region" description="Polar residues" evidence="1">
    <location>
        <begin position="369"/>
        <end position="387"/>
    </location>
</feature>
<dbReference type="EMBL" id="CM014082">
    <property type="protein sequence ID" value="TKS71369.1"/>
    <property type="molecule type" value="Genomic_DNA"/>
</dbReference>
<dbReference type="PANTHER" id="PTHR47282:SF1">
    <property type="entry name" value="PGC-1 AND ERR-INDUCED REGULATOR IN MUSCLE PROTEIN 1"/>
    <property type="match status" value="1"/>
</dbReference>
<accession>A0A4U5UAM3</accession>
<feature type="compositionally biased region" description="Low complexity" evidence="1">
    <location>
        <begin position="577"/>
        <end position="590"/>
    </location>
</feature>
<feature type="region of interest" description="Disordered" evidence="1">
    <location>
        <begin position="31"/>
        <end position="99"/>
    </location>
</feature>
<sequence>MDDLDHSMRIAEYDWASFYDDSEECGLLLPSLAWPDNSSLSDSEDSELKFNAGQREPRQGPAANSDEAESNAAGCCMEEVQINQSDSAGEQDLAAEAEEDALVKPDVCLDYAEGNSMKTEETNESITTTLLKRESDTSIHGPDLLCCNQTEENVKESLTTDRAASEGVSIVTLRAEKERWFVTLNDIPAPQRVRATSVKKKRRQKKPCKNNHVCRTLGQEKSLENSSEFKITKDNNECEGGRERECVTQSNQNSGEYPSVEGKPESAQMGVISEISQMCLTSGEGDNLSEQLVAPHLSEPTIHVNKHETNSSASTPHDTFTDKEPSRMDSVESEELGDSAEFFSTHSYDSESYLSATESMEEPLHPPMESQQLQSSSPLTKNSSTENTDADDTQDREVHSCHSTVSCNATHNCEGYESTGVEPTFTFPCVTQSVNKMPDDSSTCDNDTHSTVLHTPSDTPGFQKHDINLSASGCSSGDQFSLPSVPDVTLTPCSVADSPETYAEAVGNTRPVFAISAFWDEMEKLTINDILQLRVGRSTPPRDMQGTARPNVDDFPRNESSLVDTGEYNPSDGGLMDTSDTTDSDYFTQTDESKPDRSSCDFSSSDFEEEYWQFLGTSRNSSPDPQSKNQQRIKDSCFFAREEEDSTGSEGKETPVPSEDFGFEDQDSSGLISSDPAWPRQITKSKSVRNIRDLNTEDLSSRLLLGNDENSPLLSSCPSLEETMVLKSSDSLETLIPAYFLSNTDILDEHTQITFPEVFFTEDKVKTDSRCITVYDPEDISVAPMFDYTVCAFRDETSFSSLSESQCSEEKPIPIFSCCHPTVRELTIPNPGYVFLSAGCKEKGEISPIKVVSRSLIQDSSYGTSGFHSWKSFLSIRKIRFQDKGSIWCRESGAWVFPAEAEKITIKTADPPITAVTEGTVCSTPSQLCRELAMQQRILESIQTTRREGIFSTLKQSDMCLVCIAFASWVLRSSDPEAADTWKAALLANVSALSAIQYLRQYVKKKKPFQDDP</sequence>
<feature type="region of interest" description="Disordered" evidence="1">
    <location>
        <begin position="353"/>
        <end position="397"/>
    </location>
</feature>
<dbReference type="AlphaFoldDB" id="A0A4U5UAM3"/>
<keyword evidence="3" id="KW-1185">Reference proteome</keyword>
<feature type="region of interest" description="Disordered" evidence="1">
    <location>
        <begin position="306"/>
        <end position="340"/>
    </location>
</feature>
<evidence type="ECO:0000313" key="2">
    <source>
        <dbReference type="EMBL" id="TKS71369.1"/>
    </source>
</evidence>
<evidence type="ECO:0000313" key="3">
    <source>
        <dbReference type="Proteomes" id="UP000298787"/>
    </source>
</evidence>
<organism evidence="2 3">
    <name type="scientific">Collichthys lucidus</name>
    <name type="common">Big head croaker</name>
    <name type="synonym">Sciaena lucida</name>
    <dbReference type="NCBI Taxonomy" id="240159"/>
    <lineage>
        <taxon>Eukaryota</taxon>
        <taxon>Metazoa</taxon>
        <taxon>Chordata</taxon>
        <taxon>Craniata</taxon>
        <taxon>Vertebrata</taxon>
        <taxon>Euteleostomi</taxon>
        <taxon>Actinopterygii</taxon>
        <taxon>Neopterygii</taxon>
        <taxon>Teleostei</taxon>
        <taxon>Neoteleostei</taxon>
        <taxon>Acanthomorphata</taxon>
        <taxon>Eupercaria</taxon>
        <taxon>Sciaenidae</taxon>
        <taxon>Collichthys</taxon>
    </lineage>
</organism>